<organism evidence="1 2">
    <name type="scientific">Pocillopora meandrina</name>
    <dbReference type="NCBI Taxonomy" id="46732"/>
    <lineage>
        <taxon>Eukaryota</taxon>
        <taxon>Metazoa</taxon>
        <taxon>Cnidaria</taxon>
        <taxon>Anthozoa</taxon>
        <taxon>Hexacorallia</taxon>
        <taxon>Scleractinia</taxon>
        <taxon>Astrocoeniina</taxon>
        <taxon>Pocilloporidae</taxon>
        <taxon>Pocillopora</taxon>
    </lineage>
</organism>
<dbReference type="Pfam" id="PF04989">
    <property type="entry name" value="RMNT_CmcI"/>
    <property type="match status" value="1"/>
</dbReference>
<evidence type="ECO:0000313" key="1">
    <source>
        <dbReference type="EMBL" id="CAH3134942.1"/>
    </source>
</evidence>
<reference evidence="1 2" key="1">
    <citation type="submission" date="2022-05" db="EMBL/GenBank/DDBJ databases">
        <authorList>
            <consortium name="Genoscope - CEA"/>
            <person name="William W."/>
        </authorList>
    </citation>
    <scope>NUCLEOTIDE SEQUENCE [LARGE SCALE GENOMIC DNA]</scope>
</reference>
<dbReference type="GO" id="GO:0008168">
    <property type="term" value="F:methyltransferase activity"/>
    <property type="evidence" value="ECO:0007669"/>
    <property type="project" value="InterPro"/>
</dbReference>
<dbReference type="Proteomes" id="UP001159428">
    <property type="component" value="Unassembled WGS sequence"/>
</dbReference>
<protein>
    <recommendedName>
        <fullName evidence="3">Rhamnosyl O-methyltransferase</fullName>
    </recommendedName>
</protein>
<dbReference type="InterPro" id="IPR029063">
    <property type="entry name" value="SAM-dependent_MTases_sf"/>
</dbReference>
<dbReference type="InterPro" id="IPR007072">
    <property type="entry name" value="RNMT_CmcI"/>
</dbReference>
<comment type="caution">
    <text evidence="1">The sequence shown here is derived from an EMBL/GenBank/DDBJ whole genome shotgun (WGS) entry which is preliminary data.</text>
</comment>
<accession>A0AAU9X2I5</accession>
<dbReference type="Gene3D" id="3.40.50.150">
    <property type="entry name" value="Vaccinia Virus protein VP39"/>
    <property type="match status" value="1"/>
</dbReference>
<sequence>MDDLDYRAISPVIMKEMSSRQRFVRFEERLDTSDMSSDMMLKIAHGKYLNAWKGVPFLKDCLSLAIVQKLFWEEKPQTVIELGAWKGGSALWSADMLKILGVKSHVFSMDIDLSLLDPVAKECPDVTFIEGNSNEIEKCFPPELLQTLPHPWFITEDVHINIVEVLKYFDKFTEPGDYICVEDTNPLAPNQPGQGLIKELGYTPFGHSKLDKLKEFMKTHSERYLVDQLYTDLFGYNVTWNSNGFLKRV</sequence>
<dbReference type="SUPFAM" id="SSF53335">
    <property type="entry name" value="S-adenosyl-L-methionine-dependent methyltransferases"/>
    <property type="match status" value="1"/>
</dbReference>
<gene>
    <name evidence="1" type="ORF">PMEA_00015955</name>
</gene>
<evidence type="ECO:0008006" key="3">
    <source>
        <dbReference type="Google" id="ProtNLM"/>
    </source>
</evidence>
<dbReference type="AlphaFoldDB" id="A0AAU9X2I5"/>
<evidence type="ECO:0000313" key="2">
    <source>
        <dbReference type="Proteomes" id="UP001159428"/>
    </source>
</evidence>
<proteinExistence type="predicted"/>
<dbReference type="GO" id="GO:0008610">
    <property type="term" value="P:lipid biosynthetic process"/>
    <property type="evidence" value="ECO:0007669"/>
    <property type="project" value="InterPro"/>
</dbReference>
<dbReference type="EMBL" id="CALNXJ010000029">
    <property type="protein sequence ID" value="CAH3134942.1"/>
    <property type="molecule type" value="Genomic_DNA"/>
</dbReference>
<name>A0AAU9X2I5_9CNID</name>
<keyword evidence="2" id="KW-1185">Reference proteome</keyword>